<organism evidence="1">
    <name type="scientific">Candidatus Heimdallarchaeum endolithica</name>
    <dbReference type="NCBI Taxonomy" id="2876572"/>
    <lineage>
        <taxon>Archaea</taxon>
        <taxon>Promethearchaeati</taxon>
        <taxon>Candidatus Heimdallarchaeota</taxon>
        <taxon>Candidatus Heimdallarchaeia (ex Rinke et al. 2021) (nom. nud.)</taxon>
        <taxon>Candidatus Heimdallarchaeales</taxon>
        <taxon>Candidatus Heimdallarchaeaceae</taxon>
        <taxon>Candidatus Heimdallarchaeum</taxon>
    </lineage>
</organism>
<gene>
    <name evidence="1" type="ORF">K9W46_08755</name>
</gene>
<reference evidence="1" key="1">
    <citation type="journal article" date="2022" name="Nat. Microbiol.">
        <title>Unique mobile elements and scalable gene flow at the prokaryote-eukaryote boundary revealed by circularized Asgard archaea genomes.</title>
        <authorList>
            <person name="Wu F."/>
            <person name="Speth D.R."/>
            <person name="Philosof A."/>
            <person name="Cremiere A."/>
            <person name="Narayanan A."/>
            <person name="Barco R.A."/>
            <person name="Connon S.A."/>
            <person name="Amend J.P."/>
            <person name="Antoshechkin I.A."/>
            <person name="Orphan V.J."/>
        </authorList>
    </citation>
    <scope>NUCLEOTIDE SEQUENCE</scope>
    <source>
        <strain evidence="1">PR6</strain>
    </source>
</reference>
<dbReference type="AlphaFoldDB" id="A0A9Y1BNV2"/>
<sequence length="64" mass="7663">MSKEIRKDVSTIPVVNLKDNPERKIWNYENILTSKPRSSVREIEQIYKVVKVLKGMEKMRKYKP</sequence>
<name>A0A9Y1BNV2_9ARCH</name>
<dbReference type="EMBL" id="CP084167">
    <property type="protein sequence ID" value="UJG42481.1"/>
    <property type="molecule type" value="Genomic_DNA"/>
</dbReference>
<dbReference type="Proteomes" id="UP001200513">
    <property type="component" value="Chromosome"/>
</dbReference>
<proteinExistence type="predicted"/>
<accession>A0A9Y1BNV2</accession>
<evidence type="ECO:0000313" key="1">
    <source>
        <dbReference type="EMBL" id="UJG42481.1"/>
    </source>
</evidence>
<protein>
    <submittedName>
        <fullName evidence="1">Uncharacterized protein</fullName>
    </submittedName>
</protein>